<evidence type="ECO:0000313" key="1">
    <source>
        <dbReference type="EMBL" id="SCL87378.1"/>
    </source>
</evidence>
<protein>
    <recommendedName>
        <fullName evidence="3">Group-specific protein</fullName>
    </recommendedName>
</protein>
<organism evidence="1 2">
    <name type="scientific">Bacillus cytotoxicus</name>
    <dbReference type="NCBI Taxonomy" id="580165"/>
    <lineage>
        <taxon>Bacteria</taxon>
        <taxon>Bacillati</taxon>
        <taxon>Bacillota</taxon>
        <taxon>Bacilli</taxon>
        <taxon>Bacillales</taxon>
        <taxon>Bacillaceae</taxon>
        <taxon>Bacillus</taxon>
        <taxon>Bacillus cereus group</taxon>
    </lineage>
</organism>
<accession>A0AAX2CFH4</accession>
<gene>
    <name evidence="1" type="ORF">BCB44BAC_01114</name>
</gene>
<evidence type="ECO:0000313" key="2">
    <source>
        <dbReference type="Proteomes" id="UP000242164"/>
    </source>
</evidence>
<dbReference type="Proteomes" id="UP000242164">
    <property type="component" value="Unassembled WGS sequence"/>
</dbReference>
<dbReference type="AlphaFoldDB" id="A0AAX2CFH4"/>
<proteinExistence type="predicted"/>
<comment type="caution">
    <text evidence="1">The sequence shown here is derived from an EMBL/GenBank/DDBJ whole genome shotgun (WGS) entry which is preliminary data.</text>
</comment>
<reference evidence="1 2" key="1">
    <citation type="submission" date="2016-08" db="EMBL/GenBank/DDBJ databases">
        <authorList>
            <person name="Loux V."/>
            <person name="Rue O."/>
        </authorList>
    </citation>
    <scope>NUCLEOTIDE SEQUENCE [LARGE SCALE GENOMIC DNA]</scope>
    <source>
        <strain evidence="1 2">AFSSA_08CEB44bac</strain>
    </source>
</reference>
<evidence type="ECO:0008006" key="3">
    <source>
        <dbReference type="Google" id="ProtNLM"/>
    </source>
</evidence>
<dbReference type="EMBL" id="FMIK01000019">
    <property type="protein sequence ID" value="SCL87378.1"/>
    <property type="molecule type" value="Genomic_DNA"/>
</dbReference>
<sequence>MRGRKIMIYQNEKIRRKKALIRAKKVFSQFSNLELIEFENPDSAWIELFDTALKKFRNVNSKPTFHIPVGDVKSRYILWIESSLGSLSFSNHKTEYFILVPNCLEPVWANVRILNFTKSIEELWDISETNEFIIADKSTGQIAQIFSEEECYEIHFECCNTDLIDSSKN</sequence>
<name>A0AAX2CFH4_9BACI</name>